<name>A0A1Y0XZ40_ACEPA</name>
<dbReference type="RefSeq" id="WP_157668564.1">
    <property type="nucleotide sequence ID" value="NZ_CP021509.1"/>
</dbReference>
<dbReference type="AlphaFoldDB" id="A0A1Y0XZ40"/>
<dbReference type="OrthoDB" id="7281890at2"/>
<organism evidence="1 2">
    <name type="scientific">Acetobacter pasteurianus subsp. pasteurianus</name>
    <dbReference type="NCBI Taxonomy" id="481145"/>
    <lineage>
        <taxon>Bacteria</taxon>
        <taxon>Pseudomonadati</taxon>
        <taxon>Pseudomonadota</taxon>
        <taxon>Alphaproteobacteria</taxon>
        <taxon>Acetobacterales</taxon>
        <taxon>Acetobacteraceae</taxon>
        <taxon>Acetobacter</taxon>
    </lineage>
</organism>
<evidence type="ECO:0000313" key="2">
    <source>
        <dbReference type="Proteomes" id="UP000196205"/>
    </source>
</evidence>
<proteinExistence type="predicted"/>
<evidence type="ECO:0000313" key="1">
    <source>
        <dbReference type="EMBL" id="ARW47392.1"/>
    </source>
</evidence>
<sequence length="173" mass="18059">MGAGYPGGAVMAIKEITVTCQQKGADKGKMFVITRMSAFEADKWGRHCLQAAISSGAGIPGAASGSGVAGLAAAGISIFGMMAPEKMDELLARLMQCVSVQPDTGNPSVRRPLHESDIEEIPTVGWLQKEAFALHVDFFKGVGQLFSLLSVLLQMGNSAPSPDMPTSMSAMPS</sequence>
<dbReference type="Proteomes" id="UP000196205">
    <property type="component" value="Chromosome"/>
</dbReference>
<protein>
    <submittedName>
        <fullName evidence="1">Uncharacterized protein</fullName>
    </submittedName>
</protein>
<reference evidence="1 2" key="1">
    <citation type="submission" date="2017-05" db="EMBL/GenBank/DDBJ databases">
        <title>Genome sequence of Acetobacter pasteurianus subsp. pasteurianus strain SRCM101342.</title>
        <authorList>
            <person name="Cho S.H."/>
        </authorList>
    </citation>
    <scope>NUCLEOTIDE SEQUENCE [LARGE SCALE GENOMIC DNA]</scope>
    <source>
        <strain evidence="1 2">SRCM101342</strain>
    </source>
</reference>
<accession>A0A1Y0XZ40</accession>
<gene>
    <name evidence="1" type="ORF">S1001342_01046</name>
</gene>
<dbReference type="EMBL" id="CP021509">
    <property type="protein sequence ID" value="ARW47392.1"/>
    <property type="molecule type" value="Genomic_DNA"/>
</dbReference>